<proteinExistence type="predicted"/>
<dbReference type="Proteomes" id="UP000192333">
    <property type="component" value="Chromosome I"/>
</dbReference>
<keyword evidence="2" id="KW-1185">Reference proteome</keyword>
<protein>
    <recommendedName>
        <fullName evidence="3">Lipocalin-like domain-containing protein</fullName>
    </recommendedName>
</protein>
<name>A0A1W2H5C8_9BACT</name>
<sequence>MKKSIIVLLAVSAFYFQGCDDFPDGPAVSLLSPTERVANDWAIAEALNEGTDVSDNYDNYELNLTEGGLASLTAKYNILGTSYDFTTEGTWVFMSNEEKISFDFDNDLADGVYEILRLKNDEMWLKEDAGTLELHFIPR</sequence>
<dbReference type="OrthoDB" id="1467524at2"/>
<evidence type="ECO:0000313" key="2">
    <source>
        <dbReference type="Proteomes" id="UP000192333"/>
    </source>
</evidence>
<organism evidence="1 2">
    <name type="scientific">Aquiflexum balticum DSM 16537</name>
    <dbReference type="NCBI Taxonomy" id="758820"/>
    <lineage>
        <taxon>Bacteria</taxon>
        <taxon>Pseudomonadati</taxon>
        <taxon>Bacteroidota</taxon>
        <taxon>Cytophagia</taxon>
        <taxon>Cytophagales</taxon>
        <taxon>Cyclobacteriaceae</taxon>
        <taxon>Aquiflexum</taxon>
    </lineage>
</organism>
<evidence type="ECO:0008006" key="3">
    <source>
        <dbReference type="Google" id="ProtNLM"/>
    </source>
</evidence>
<dbReference type="RefSeq" id="WP_084120693.1">
    <property type="nucleotide sequence ID" value="NZ_LT838813.1"/>
</dbReference>
<reference evidence="2" key="1">
    <citation type="submission" date="2017-04" db="EMBL/GenBank/DDBJ databases">
        <authorList>
            <person name="Varghese N."/>
            <person name="Submissions S."/>
        </authorList>
    </citation>
    <scope>NUCLEOTIDE SEQUENCE [LARGE SCALE GENOMIC DNA]</scope>
    <source>
        <strain evidence="2">DSM 16537</strain>
    </source>
</reference>
<evidence type="ECO:0000313" key="1">
    <source>
        <dbReference type="EMBL" id="SMD43828.1"/>
    </source>
</evidence>
<accession>A0A1W2H5C8</accession>
<dbReference type="AlphaFoldDB" id="A0A1W2H5C8"/>
<dbReference type="EMBL" id="LT838813">
    <property type="protein sequence ID" value="SMD43828.1"/>
    <property type="molecule type" value="Genomic_DNA"/>
</dbReference>
<gene>
    <name evidence="1" type="ORF">SAMN00777080_2438</name>
</gene>